<evidence type="ECO:0008006" key="4">
    <source>
        <dbReference type="Google" id="ProtNLM"/>
    </source>
</evidence>
<proteinExistence type="predicted"/>
<gene>
    <name evidence="2" type="ORF">TEK04_13965</name>
</gene>
<accession>A0ABU8DVK0</accession>
<feature type="compositionally biased region" description="Polar residues" evidence="1">
    <location>
        <begin position="280"/>
        <end position="289"/>
    </location>
</feature>
<dbReference type="EMBL" id="JBAPLU010000014">
    <property type="protein sequence ID" value="MEI4272831.1"/>
    <property type="molecule type" value="Genomic_DNA"/>
</dbReference>
<protein>
    <recommendedName>
        <fullName evidence="4">PPE family protein</fullName>
    </recommendedName>
</protein>
<comment type="caution">
    <text evidence="2">The sequence shown here is derived from an EMBL/GenBank/DDBJ whole genome shotgun (WGS) entry which is preliminary data.</text>
</comment>
<sequence length="289" mass="29426">MSDSTRVDPDALLEFATALTADLQGYATGTASALMPAGLAAIGGSGMQEAVWAGAGHTAALDAARQLVSDTCDGLLALSYVAAAVAEQYRHADADQAAQMAAVTSALNPPPGQPSIATRRAAEAEAQAAAAAAARETARYLNQLDRGTTTDGEAHRFQNQVDAAGRPASPPPAMGGATVGNGAPSTEYSRYVNEVLTHNAFVSGGTGGASAEDEYSPRAEYDEAVAEAAARSEQFHIPYVVQVDDHGHSDVVQADPDDVPYIDPADVVEPGFGSVAAPRSSPTLATSGD</sequence>
<keyword evidence="3" id="KW-1185">Reference proteome</keyword>
<organism evidence="2 3">
    <name type="scientific">Klenkia sesuvii</name>
    <dbReference type="NCBI Taxonomy" id="3103137"/>
    <lineage>
        <taxon>Bacteria</taxon>
        <taxon>Bacillati</taxon>
        <taxon>Actinomycetota</taxon>
        <taxon>Actinomycetes</taxon>
        <taxon>Geodermatophilales</taxon>
        <taxon>Geodermatophilaceae</taxon>
        <taxon>Klenkia</taxon>
    </lineage>
</organism>
<reference evidence="2 3" key="1">
    <citation type="submission" date="2024-03" db="EMBL/GenBank/DDBJ databases">
        <title>Draft genome sequence of Klenkia sp. LSe6-5.</title>
        <authorList>
            <person name="Duangmal K."/>
            <person name="Chantavorakit T."/>
        </authorList>
    </citation>
    <scope>NUCLEOTIDE SEQUENCE [LARGE SCALE GENOMIC DNA]</scope>
    <source>
        <strain evidence="2 3">LSe6-5</strain>
    </source>
</reference>
<evidence type="ECO:0000256" key="1">
    <source>
        <dbReference type="SAM" id="MobiDB-lite"/>
    </source>
</evidence>
<dbReference type="Proteomes" id="UP001361570">
    <property type="component" value="Unassembled WGS sequence"/>
</dbReference>
<evidence type="ECO:0000313" key="2">
    <source>
        <dbReference type="EMBL" id="MEI4272831.1"/>
    </source>
</evidence>
<name>A0ABU8DVK0_9ACTN</name>
<dbReference type="RefSeq" id="WP_336404956.1">
    <property type="nucleotide sequence ID" value="NZ_JBAPLU010000014.1"/>
</dbReference>
<feature type="region of interest" description="Disordered" evidence="1">
    <location>
        <begin position="249"/>
        <end position="289"/>
    </location>
</feature>
<evidence type="ECO:0000313" key="3">
    <source>
        <dbReference type="Proteomes" id="UP001361570"/>
    </source>
</evidence>